<organism evidence="1">
    <name type="scientific">Spirodela intermedia</name>
    <name type="common">Intermediate duckweed</name>
    <dbReference type="NCBI Taxonomy" id="51605"/>
    <lineage>
        <taxon>Eukaryota</taxon>
        <taxon>Viridiplantae</taxon>
        <taxon>Streptophyta</taxon>
        <taxon>Embryophyta</taxon>
        <taxon>Tracheophyta</taxon>
        <taxon>Spermatophyta</taxon>
        <taxon>Magnoliopsida</taxon>
        <taxon>Liliopsida</taxon>
        <taxon>Araceae</taxon>
        <taxon>Lemnoideae</taxon>
        <taxon>Spirodela</taxon>
    </lineage>
</organism>
<dbReference type="EMBL" id="LR743588">
    <property type="protein sequence ID" value="CAA2615284.1"/>
    <property type="molecule type" value="Genomic_DNA"/>
</dbReference>
<protein>
    <submittedName>
        <fullName evidence="1">Uncharacterized protein</fullName>
    </submittedName>
</protein>
<keyword evidence="2" id="KW-1185">Reference proteome</keyword>
<dbReference type="Proteomes" id="UP001189122">
    <property type="component" value="Unassembled WGS sequence"/>
</dbReference>
<dbReference type="EMBL" id="CACRZD030000001">
    <property type="protein sequence ID" value="CAA6655048.1"/>
    <property type="molecule type" value="Genomic_DNA"/>
</dbReference>
<reference evidence="1 2" key="1">
    <citation type="submission" date="2019-12" db="EMBL/GenBank/DDBJ databases">
        <authorList>
            <person name="Scholz U."/>
            <person name="Mascher M."/>
            <person name="Fiebig A."/>
        </authorList>
    </citation>
    <scope>NUCLEOTIDE SEQUENCE</scope>
</reference>
<proteinExistence type="predicted"/>
<evidence type="ECO:0000313" key="1">
    <source>
        <dbReference type="EMBL" id="CAA2615284.1"/>
    </source>
</evidence>
<gene>
    <name evidence="1" type="ORF">SI7747_01001638</name>
</gene>
<evidence type="ECO:0000313" key="2">
    <source>
        <dbReference type="Proteomes" id="UP001189122"/>
    </source>
</evidence>
<accession>A0A7I8IBT5</accession>
<dbReference type="AlphaFoldDB" id="A0A7I8IBT5"/>
<name>A0A7I8IBT5_SPIIN</name>
<sequence>MHIPSTTPAAATNATSTRLPVSLSSTLVAAGNDAAVSQTRLPSASSNTRLPLFSRRTVDSLPFTGRSLLAIQTTVLSTEEVNQTEKQ</sequence>